<organism evidence="3 4">
    <name type="scientific">Lactobacillus nasalidis</name>
    <dbReference type="NCBI Taxonomy" id="2797258"/>
    <lineage>
        <taxon>Bacteria</taxon>
        <taxon>Bacillati</taxon>
        <taxon>Bacillota</taxon>
        <taxon>Bacilli</taxon>
        <taxon>Lactobacillales</taxon>
        <taxon>Lactobacillaceae</taxon>
        <taxon>Lactobacillus</taxon>
    </lineage>
</organism>
<dbReference type="EMBL" id="BOCI01000009">
    <property type="protein sequence ID" value="GHW00317.1"/>
    <property type="molecule type" value="Genomic_DNA"/>
</dbReference>
<reference evidence="4" key="1">
    <citation type="submission" date="2021-01" db="EMBL/GenBank/DDBJ databases">
        <title>Draft genome sequence of Nasalis larvatus strain YZ03.</title>
        <authorList>
            <person name="Suzuki-Hashido N."/>
            <person name="Tsuchida S."/>
            <person name="Hayakawa T."/>
        </authorList>
    </citation>
    <scope>NUCLEOTIDE SEQUENCE [LARGE SCALE GENOMIC DNA]</scope>
    <source>
        <strain evidence="4">YZ03</strain>
    </source>
</reference>
<dbReference type="InterPro" id="IPR024418">
    <property type="entry name" value="DUF3862"/>
</dbReference>
<gene>
    <name evidence="3" type="ORF">lacNasYZ03_00040</name>
</gene>
<dbReference type="PROSITE" id="PS51257">
    <property type="entry name" value="PROKAR_LIPOPROTEIN"/>
    <property type="match status" value="1"/>
</dbReference>
<dbReference type="Pfam" id="PF12978">
    <property type="entry name" value="DUF3862"/>
    <property type="match status" value="1"/>
</dbReference>
<sequence length="206" mass="21958">MKKKVLLIAAAALALTACSSKKTSTSTESAKKAASSISSSNVVKQTSNKINLENYRKIKVVEKTGATPSEVTALLGRSADAKSKAKTTGLNATIYTWEGVQNGSAGSNLTVEFANGVAIAKQISGLEVSRSKKITVKDYKSLKKGMTQDEVEEIIGKPNGYSESDYSSAETVLWLYTSGLKSDSSASFYVTFQNNKLIDKSAQNFS</sequence>
<feature type="signal peptide" evidence="2">
    <location>
        <begin position="1"/>
        <end position="22"/>
    </location>
</feature>
<evidence type="ECO:0000313" key="4">
    <source>
        <dbReference type="Proteomes" id="UP000616547"/>
    </source>
</evidence>
<evidence type="ECO:0000256" key="2">
    <source>
        <dbReference type="SAM" id="SignalP"/>
    </source>
</evidence>
<proteinExistence type="predicted"/>
<dbReference type="InterPro" id="IPR037873">
    <property type="entry name" value="BamE-like"/>
</dbReference>
<accession>A0ABQ3W5Z5</accession>
<keyword evidence="1 2" id="KW-0732">Signal</keyword>
<dbReference type="Proteomes" id="UP000616547">
    <property type="component" value="Unassembled WGS sequence"/>
</dbReference>
<dbReference type="Gene3D" id="3.30.1450.10">
    <property type="match status" value="2"/>
</dbReference>
<feature type="chain" id="PRO_5046613434" description="DUF3862 domain-containing protein" evidence="2">
    <location>
        <begin position="23"/>
        <end position="206"/>
    </location>
</feature>
<keyword evidence="4" id="KW-1185">Reference proteome</keyword>
<evidence type="ECO:0000256" key="1">
    <source>
        <dbReference type="ARBA" id="ARBA00022729"/>
    </source>
</evidence>
<dbReference type="RefSeq" id="WP_201330046.1">
    <property type="nucleotide sequence ID" value="NZ_BOCG01000728.1"/>
</dbReference>
<evidence type="ECO:0000313" key="3">
    <source>
        <dbReference type="EMBL" id="GHW00317.1"/>
    </source>
</evidence>
<comment type="caution">
    <text evidence="3">The sequence shown here is derived from an EMBL/GenBank/DDBJ whole genome shotgun (WGS) entry which is preliminary data.</text>
</comment>
<protein>
    <recommendedName>
        <fullName evidence="5">DUF3862 domain-containing protein</fullName>
    </recommendedName>
</protein>
<evidence type="ECO:0008006" key="5">
    <source>
        <dbReference type="Google" id="ProtNLM"/>
    </source>
</evidence>
<name>A0ABQ3W5Z5_9LACO</name>